<comment type="caution">
    <text evidence="1">The sequence shown here is derived from an EMBL/GenBank/DDBJ whole genome shotgun (WGS) entry which is preliminary data.</text>
</comment>
<name>A0ABT7WAY2_9FLAO</name>
<reference evidence="1" key="1">
    <citation type="submission" date="2023-06" db="EMBL/GenBank/DDBJ databases">
        <title>Robiginitalea aurantiacus sp. nov. and Algoriphagus sediminis sp. nov., isolated from coastal sediment.</title>
        <authorList>
            <person name="Zhou Z.Y."/>
            <person name="An J."/>
            <person name="Jia Y.W."/>
            <person name="Du Z.J."/>
        </authorList>
    </citation>
    <scope>NUCLEOTIDE SEQUENCE</scope>
    <source>
        <strain evidence="1">M39</strain>
    </source>
</reference>
<gene>
    <name evidence="1" type="ORF">QU605_01245</name>
</gene>
<proteinExistence type="predicted"/>
<keyword evidence="2" id="KW-1185">Reference proteome</keyword>
<dbReference type="Proteomes" id="UP001174839">
    <property type="component" value="Unassembled WGS sequence"/>
</dbReference>
<organism evidence="1 2">
    <name type="scientific">Robiginitalea aurantiaca</name>
    <dbReference type="NCBI Taxonomy" id="3056915"/>
    <lineage>
        <taxon>Bacteria</taxon>
        <taxon>Pseudomonadati</taxon>
        <taxon>Bacteroidota</taxon>
        <taxon>Flavobacteriia</taxon>
        <taxon>Flavobacteriales</taxon>
        <taxon>Flavobacteriaceae</taxon>
        <taxon>Robiginitalea</taxon>
    </lineage>
</organism>
<evidence type="ECO:0000313" key="1">
    <source>
        <dbReference type="EMBL" id="MDM9630077.1"/>
    </source>
</evidence>
<dbReference type="EMBL" id="JAUDUY010000001">
    <property type="protein sequence ID" value="MDM9630077.1"/>
    <property type="molecule type" value="Genomic_DNA"/>
</dbReference>
<accession>A0ABT7WAY2</accession>
<sequence>MSRPKRHWLLNLLIIFSVILSVLAFAAHARNWKRIKEDRVQLLSGFYYEEIGFSEIDSMSWKDQIPQMERDHGFSFWAREKGRFKDSLYPERPILVFVDDLRQPKLKISYRDSLSLYLNFPDSLETRAMYELLLRKTNGTEPIDE</sequence>
<protein>
    <submittedName>
        <fullName evidence="1">Uncharacterized protein</fullName>
    </submittedName>
</protein>
<evidence type="ECO:0000313" key="2">
    <source>
        <dbReference type="Proteomes" id="UP001174839"/>
    </source>
</evidence>
<dbReference type="RefSeq" id="WP_289723440.1">
    <property type="nucleotide sequence ID" value="NZ_JAUDUY010000001.1"/>
</dbReference>